<evidence type="ECO:0000256" key="1">
    <source>
        <dbReference type="SAM" id="MobiDB-lite"/>
    </source>
</evidence>
<reference evidence="3" key="1">
    <citation type="submission" date="2015-12" db="EMBL/GenBank/DDBJ databases">
        <title>Update maize B73 reference genome by single molecule sequencing technologies.</title>
        <authorList>
            <consortium name="Maize Genome Sequencing Project"/>
            <person name="Ware D."/>
        </authorList>
    </citation>
    <scope>NUCLEOTIDE SEQUENCE</scope>
    <source>
        <tissue evidence="3">Seedling</tissue>
    </source>
</reference>
<feature type="compositionally biased region" description="Basic residues" evidence="1">
    <location>
        <begin position="14"/>
        <end position="23"/>
    </location>
</feature>
<feature type="transmembrane region" description="Helical" evidence="2">
    <location>
        <begin position="66"/>
        <end position="92"/>
    </location>
</feature>
<keyword evidence="2" id="KW-1133">Transmembrane helix</keyword>
<name>A0A1D6FRI1_MAIZE</name>
<keyword evidence="2" id="KW-0472">Membrane</keyword>
<dbReference type="ExpressionAtlas" id="A0A1D6FRI1">
    <property type="expression patterns" value="baseline and differential"/>
</dbReference>
<protein>
    <submittedName>
        <fullName evidence="3">Uncharacterized protein</fullName>
    </submittedName>
</protein>
<feature type="region of interest" description="Disordered" evidence="1">
    <location>
        <begin position="339"/>
        <end position="403"/>
    </location>
</feature>
<dbReference type="AlphaFoldDB" id="A0A1D6FRI1"/>
<feature type="compositionally biased region" description="Basic and acidic residues" evidence="1">
    <location>
        <begin position="371"/>
        <end position="381"/>
    </location>
</feature>
<evidence type="ECO:0000313" key="3">
    <source>
        <dbReference type="EMBL" id="AQK94194.1"/>
    </source>
</evidence>
<accession>A0A1D6FRI1</accession>
<sequence length="511" mass="55348">MAAVALSLGSGSGGRRRRSCRAARRGDGGGAGAGAGCRHFHVHYQYHIPRQAVWASSPPAVAPVRYLLILPVIFLAALAFLVCFGWLTLVYLASSSLWSRSVDRAGDASGFAGEDEREERPVMPVTDTEHAAGRSGVSGVCAGEGKTEIGEAGDGISEERRYVSTMVSTGICFSDDERASDEKIVKEVMVFEPCKAKAFAELDGSSEEEEHQLLLMDIPIDCFLEEVINTRQFSISLSNATKLLDALSVGEVIAADTKEVSDLSSTEIWKFVDRHDTAAEKIPVHGAGADFVIPEATYSADSTLHGLEDEYESEIKQEQSLAELSADTVPGNVTDEWQETQTSVTEHNNKQAEPEAASSEGYRKQVVGVSDESHDSVRENISENEAASNAPFHQTNSDEDTELQEGLFPNKRAEASTSASAVCDFADNHWRTAEELAGSADEGNVHGEGRTSVLETAQDGDEDRDNHVSMVSCRSFGGPQHRGGAFVEFLMRLQAVKTDKISRCRQSTREY</sequence>
<dbReference type="eggNOG" id="ENOG502R5YU">
    <property type="taxonomic scope" value="Eukaryota"/>
</dbReference>
<proteinExistence type="predicted"/>
<dbReference type="FunCoup" id="A0A1D6FRI1">
    <property type="interactions" value="31"/>
</dbReference>
<gene>
    <name evidence="3" type="ORF">ZEAMMB73_Zm00001d010496</name>
</gene>
<organism evidence="3">
    <name type="scientific">Zea mays</name>
    <name type="common">Maize</name>
    <dbReference type="NCBI Taxonomy" id="4577"/>
    <lineage>
        <taxon>Eukaryota</taxon>
        <taxon>Viridiplantae</taxon>
        <taxon>Streptophyta</taxon>
        <taxon>Embryophyta</taxon>
        <taxon>Tracheophyta</taxon>
        <taxon>Spermatophyta</taxon>
        <taxon>Magnoliopsida</taxon>
        <taxon>Liliopsida</taxon>
        <taxon>Poales</taxon>
        <taxon>Poaceae</taxon>
        <taxon>PACMAD clade</taxon>
        <taxon>Panicoideae</taxon>
        <taxon>Andropogonodae</taxon>
        <taxon>Andropogoneae</taxon>
        <taxon>Tripsacinae</taxon>
        <taxon>Zea</taxon>
    </lineage>
</organism>
<evidence type="ECO:0000256" key="2">
    <source>
        <dbReference type="SAM" id="Phobius"/>
    </source>
</evidence>
<feature type="region of interest" description="Disordered" evidence="1">
    <location>
        <begin position="1"/>
        <end position="32"/>
    </location>
</feature>
<dbReference type="OMA" id="CLDYEVP"/>
<dbReference type="EMBL" id="CM000784">
    <property type="protein sequence ID" value="AQK94194.1"/>
    <property type="molecule type" value="Genomic_DNA"/>
</dbReference>
<dbReference type="InParanoid" id="A0A1D6FRI1"/>
<keyword evidence="2" id="KW-0812">Transmembrane</keyword>
<feature type="compositionally biased region" description="Polar residues" evidence="1">
    <location>
        <begin position="383"/>
        <end position="395"/>
    </location>
</feature>
<dbReference type="PaxDb" id="4577-GRMZM2G091980_P01"/>